<dbReference type="Pfam" id="PF03446">
    <property type="entry name" value="NAD_binding_2"/>
    <property type="match status" value="1"/>
</dbReference>
<feature type="domain" description="6-phosphogluconate dehydrogenase NADP-binding" evidence="2">
    <location>
        <begin position="5"/>
        <end position="111"/>
    </location>
</feature>
<keyword evidence="1" id="KW-0732">Signal</keyword>
<dbReference type="OrthoDB" id="4333at2"/>
<feature type="signal peptide" evidence="1">
    <location>
        <begin position="1"/>
        <end position="18"/>
    </location>
</feature>
<organism evidence="4 5">
    <name type="scientific">Limnochorda pilosa</name>
    <dbReference type="NCBI Taxonomy" id="1555112"/>
    <lineage>
        <taxon>Bacteria</taxon>
        <taxon>Bacillati</taxon>
        <taxon>Bacillota</taxon>
        <taxon>Limnochordia</taxon>
        <taxon>Limnochordales</taxon>
        <taxon>Limnochordaceae</taxon>
        <taxon>Limnochorda</taxon>
    </lineage>
</organism>
<feature type="chain" id="PRO_5039164078" evidence="1">
    <location>
        <begin position="19"/>
        <end position="261"/>
    </location>
</feature>
<dbReference type="InterPro" id="IPR008927">
    <property type="entry name" value="6-PGluconate_DH-like_C_sf"/>
</dbReference>
<dbReference type="SUPFAM" id="SSF51735">
    <property type="entry name" value="NAD(P)-binding Rossmann-fold domains"/>
    <property type="match status" value="1"/>
</dbReference>
<dbReference type="STRING" id="1555112.LIP_2357"/>
<reference evidence="5" key="2">
    <citation type="journal article" date="2016" name="Int. J. Syst. Evol. Microbiol.">
        <title>Complete genome sequence and cell structure of Limnochorda pilosa, a Gram-negative spore-former within the phylum Firmicutes.</title>
        <authorList>
            <person name="Watanabe M."/>
            <person name="Kojima H."/>
            <person name="Fukui M."/>
        </authorList>
    </citation>
    <scope>NUCLEOTIDE SEQUENCE [LARGE SCALE GENOMIC DNA]</scope>
    <source>
        <strain evidence="5">HC45</strain>
    </source>
</reference>
<feature type="domain" description="Phosphogluconate dehydrogenase NAD-binding putative C-terminal" evidence="3">
    <location>
        <begin position="182"/>
        <end position="251"/>
    </location>
</feature>
<dbReference type="Gene3D" id="1.10.1040.10">
    <property type="entry name" value="N-(1-d-carboxylethyl)-l-norvaline Dehydrogenase, domain 2"/>
    <property type="match status" value="1"/>
</dbReference>
<dbReference type="GO" id="GO:0050661">
    <property type="term" value="F:NADP binding"/>
    <property type="evidence" value="ECO:0007669"/>
    <property type="project" value="InterPro"/>
</dbReference>
<accession>A0A0K2SM58</accession>
<evidence type="ECO:0000256" key="1">
    <source>
        <dbReference type="SAM" id="SignalP"/>
    </source>
</evidence>
<dbReference type="Proteomes" id="UP000065807">
    <property type="component" value="Chromosome"/>
</dbReference>
<protein>
    <submittedName>
        <fullName evidence="4">6-phosphogluconate dehydrogenase</fullName>
    </submittedName>
</protein>
<dbReference type="AlphaFoldDB" id="A0A0K2SM58"/>
<dbReference type="InterPro" id="IPR036291">
    <property type="entry name" value="NAD(P)-bd_dom_sf"/>
</dbReference>
<dbReference type="SUPFAM" id="SSF48179">
    <property type="entry name" value="6-phosphogluconate dehydrogenase C-terminal domain-like"/>
    <property type="match status" value="1"/>
</dbReference>
<evidence type="ECO:0000313" key="5">
    <source>
        <dbReference type="Proteomes" id="UP000065807"/>
    </source>
</evidence>
<reference evidence="5" key="1">
    <citation type="submission" date="2015-07" db="EMBL/GenBank/DDBJ databases">
        <title>Complete genome sequence and phylogenetic analysis of Limnochorda pilosa.</title>
        <authorList>
            <person name="Watanabe M."/>
            <person name="Kojima H."/>
            <person name="Fukui M."/>
        </authorList>
    </citation>
    <scope>NUCLEOTIDE SEQUENCE [LARGE SCALE GENOMIC DNA]</scope>
    <source>
        <strain evidence="5">HC45</strain>
    </source>
</reference>
<dbReference type="Gene3D" id="3.40.50.720">
    <property type="entry name" value="NAD(P)-binding Rossmann-like Domain"/>
    <property type="match status" value="1"/>
</dbReference>
<dbReference type="InterPro" id="IPR015814">
    <property type="entry name" value="Pgluconate_DH_NAD-bd_C"/>
</dbReference>
<dbReference type="InterPro" id="IPR006115">
    <property type="entry name" value="6PGDH_NADP-bd"/>
</dbReference>
<keyword evidence="5" id="KW-1185">Reference proteome</keyword>
<evidence type="ECO:0000313" key="4">
    <source>
        <dbReference type="EMBL" id="BAS28198.1"/>
    </source>
</evidence>
<proteinExistence type="predicted"/>
<name>A0A0K2SM58_LIMPI</name>
<dbReference type="KEGG" id="lpil:LIP_2357"/>
<dbReference type="InterPro" id="IPR013328">
    <property type="entry name" value="6PGD_dom2"/>
</dbReference>
<gene>
    <name evidence="4" type="ORF">LIP_2357</name>
</gene>
<evidence type="ECO:0000259" key="3">
    <source>
        <dbReference type="Pfam" id="PF09130"/>
    </source>
</evidence>
<sequence length="261" mass="26890">MSLAVAVLGLGEAGAALASDLAAQGVPVRGWDPVVKEVPSVAIVSSASEAVRGAEVVVSINSARVALEVARNLAPDLGPGQVFADFNTASPSLKESLHGVVAATGAEFVDVALMAPVPGRGLRTPALASGVGARRFAALFQPLGMPVTVVDERPGSAASRKLLRSVFMKGLAAVLLEGLAAAEKLGWAEWYKEEVAATLRESDGSLVERLITGSRKHAARRVHEMNAAAELLLAVEVPPRVSLAAAEVLRELAQGENAGRT</sequence>
<evidence type="ECO:0000259" key="2">
    <source>
        <dbReference type="Pfam" id="PF03446"/>
    </source>
</evidence>
<dbReference type="Pfam" id="PF09130">
    <property type="entry name" value="DUF1932"/>
    <property type="match status" value="1"/>
</dbReference>
<dbReference type="EMBL" id="AP014924">
    <property type="protein sequence ID" value="BAS28198.1"/>
    <property type="molecule type" value="Genomic_DNA"/>
</dbReference>